<feature type="domain" description="ABM" evidence="1">
    <location>
        <begin position="10"/>
        <end position="101"/>
    </location>
</feature>
<reference evidence="2" key="1">
    <citation type="journal article" date="2020" name="Stud. Mycol.">
        <title>101 Dothideomycetes genomes: a test case for predicting lifestyles and emergence of pathogens.</title>
        <authorList>
            <person name="Haridas S."/>
            <person name="Albert R."/>
            <person name="Binder M."/>
            <person name="Bloem J."/>
            <person name="Labutti K."/>
            <person name="Salamov A."/>
            <person name="Andreopoulos B."/>
            <person name="Baker S."/>
            <person name="Barry K."/>
            <person name="Bills G."/>
            <person name="Bluhm B."/>
            <person name="Cannon C."/>
            <person name="Castanera R."/>
            <person name="Culley D."/>
            <person name="Daum C."/>
            <person name="Ezra D."/>
            <person name="Gonzalez J."/>
            <person name="Henrissat B."/>
            <person name="Kuo A."/>
            <person name="Liang C."/>
            <person name="Lipzen A."/>
            <person name="Lutzoni F."/>
            <person name="Magnuson J."/>
            <person name="Mondo S."/>
            <person name="Nolan M."/>
            <person name="Ohm R."/>
            <person name="Pangilinan J."/>
            <person name="Park H.-J."/>
            <person name="Ramirez L."/>
            <person name="Alfaro M."/>
            <person name="Sun H."/>
            <person name="Tritt A."/>
            <person name="Yoshinaga Y."/>
            <person name="Zwiers L.-H."/>
            <person name="Turgeon B."/>
            <person name="Goodwin S."/>
            <person name="Spatafora J."/>
            <person name="Crous P."/>
            <person name="Grigoriev I."/>
        </authorList>
    </citation>
    <scope>NUCLEOTIDE SEQUENCE</scope>
    <source>
        <strain evidence="2">CBS 115976</strain>
    </source>
</reference>
<protein>
    <recommendedName>
        <fullName evidence="1">ABM domain-containing protein</fullName>
    </recommendedName>
</protein>
<dbReference type="AlphaFoldDB" id="A0A6A6UAL0"/>
<dbReference type="SUPFAM" id="SSF54909">
    <property type="entry name" value="Dimeric alpha+beta barrel"/>
    <property type="match status" value="1"/>
</dbReference>
<evidence type="ECO:0000259" key="1">
    <source>
        <dbReference type="PROSITE" id="PS51725"/>
    </source>
</evidence>
<dbReference type="Proteomes" id="UP000799302">
    <property type="component" value="Unassembled WGS sequence"/>
</dbReference>
<dbReference type="PROSITE" id="PS51725">
    <property type="entry name" value="ABM"/>
    <property type="match status" value="1"/>
</dbReference>
<dbReference type="Pfam" id="PF03992">
    <property type="entry name" value="ABM"/>
    <property type="match status" value="1"/>
</dbReference>
<evidence type="ECO:0000313" key="2">
    <source>
        <dbReference type="EMBL" id="KAF2668990.1"/>
    </source>
</evidence>
<proteinExistence type="predicted"/>
<dbReference type="OrthoDB" id="4126315at2759"/>
<keyword evidence="3" id="KW-1185">Reference proteome</keyword>
<dbReference type="InterPro" id="IPR011008">
    <property type="entry name" value="Dimeric_a/b-barrel"/>
</dbReference>
<evidence type="ECO:0000313" key="3">
    <source>
        <dbReference type="Proteomes" id="UP000799302"/>
    </source>
</evidence>
<dbReference type="Gene3D" id="3.30.70.100">
    <property type="match status" value="1"/>
</dbReference>
<gene>
    <name evidence="2" type="ORF">BT63DRAFT_247604</name>
</gene>
<name>A0A6A6UAL0_9PEZI</name>
<dbReference type="InterPro" id="IPR007138">
    <property type="entry name" value="ABM_dom"/>
</dbReference>
<dbReference type="EMBL" id="MU004235">
    <property type="protein sequence ID" value="KAF2668990.1"/>
    <property type="molecule type" value="Genomic_DNA"/>
</dbReference>
<organism evidence="2 3">
    <name type="scientific">Microthyrium microscopicum</name>
    <dbReference type="NCBI Taxonomy" id="703497"/>
    <lineage>
        <taxon>Eukaryota</taxon>
        <taxon>Fungi</taxon>
        <taxon>Dikarya</taxon>
        <taxon>Ascomycota</taxon>
        <taxon>Pezizomycotina</taxon>
        <taxon>Dothideomycetes</taxon>
        <taxon>Dothideomycetes incertae sedis</taxon>
        <taxon>Microthyriales</taxon>
        <taxon>Microthyriaceae</taxon>
        <taxon>Microthyrium</taxon>
    </lineage>
</organism>
<sequence>MSNNLSKKPVILHVTWTLKPGTGEKFLEIFKPVAEKIAAEKECRYLNVFQDIRDENIFKIVQIWDADATWISTTLSARDYYPPFFEAMKEIAVKHRESNALLAVDGFNLVKPT</sequence>
<accession>A0A6A6UAL0</accession>